<keyword evidence="2" id="KW-0472">Membrane</keyword>
<organism evidence="3 4">
    <name type="scientific">Symbiodinium pilosum</name>
    <name type="common">Dinoflagellate</name>
    <dbReference type="NCBI Taxonomy" id="2952"/>
    <lineage>
        <taxon>Eukaryota</taxon>
        <taxon>Sar</taxon>
        <taxon>Alveolata</taxon>
        <taxon>Dinophyceae</taxon>
        <taxon>Suessiales</taxon>
        <taxon>Symbiodiniaceae</taxon>
        <taxon>Symbiodinium</taxon>
    </lineage>
</organism>
<gene>
    <name evidence="3" type="ORF">SPIL2461_LOCUS22980</name>
</gene>
<dbReference type="AlphaFoldDB" id="A0A812YLL2"/>
<sequence>MPSPYAEGMGLPVGSEPYGLYMNQTISQWCTNPTQSKITILADGFSAVELFPNVTDLAIGGVGRPYKEMAKVRLARDVVYPIQGRGEMVSQVETAFALPDLLAGMAPDATARGYSITYGRSSQTIRTCASVFLLETCVDTPSEQFCGYYGGNCMVPKKDSSGAVLVPEQLEPAICSYTARLCGEEAEVHAQLNATAMGIQVASQVPCDASLGLPNGTLCNIIEAPGVEPGTMKARVLETPLTFTTEAQARNDEAMAQAESAINIMIYVTIGLQVVLLVVNLVAGFYNLRKHLRSKDATATTGGAPPTLAAHNPEFKV</sequence>
<accession>A0A812YLL2</accession>
<evidence type="ECO:0000313" key="4">
    <source>
        <dbReference type="Proteomes" id="UP000649617"/>
    </source>
</evidence>
<dbReference type="OrthoDB" id="412141at2759"/>
<keyword evidence="2" id="KW-0812">Transmembrane</keyword>
<feature type="compositionally biased region" description="Low complexity" evidence="1">
    <location>
        <begin position="297"/>
        <end position="310"/>
    </location>
</feature>
<keyword evidence="4" id="KW-1185">Reference proteome</keyword>
<feature type="transmembrane region" description="Helical" evidence="2">
    <location>
        <begin position="264"/>
        <end position="286"/>
    </location>
</feature>
<reference evidence="3" key="1">
    <citation type="submission" date="2021-02" db="EMBL/GenBank/DDBJ databases">
        <authorList>
            <person name="Dougan E. K."/>
            <person name="Rhodes N."/>
            <person name="Thang M."/>
            <person name="Chan C."/>
        </authorList>
    </citation>
    <scope>NUCLEOTIDE SEQUENCE</scope>
</reference>
<comment type="caution">
    <text evidence="3">The sequence shown here is derived from an EMBL/GenBank/DDBJ whole genome shotgun (WGS) entry which is preliminary data.</text>
</comment>
<evidence type="ECO:0000256" key="2">
    <source>
        <dbReference type="SAM" id="Phobius"/>
    </source>
</evidence>
<dbReference type="Proteomes" id="UP000649617">
    <property type="component" value="Unassembled WGS sequence"/>
</dbReference>
<evidence type="ECO:0000256" key="1">
    <source>
        <dbReference type="SAM" id="MobiDB-lite"/>
    </source>
</evidence>
<evidence type="ECO:0000313" key="3">
    <source>
        <dbReference type="EMBL" id="CAE7776186.1"/>
    </source>
</evidence>
<dbReference type="EMBL" id="CAJNIZ010047804">
    <property type="protein sequence ID" value="CAE7776186.1"/>
    <property type="molecule type" value="Genomic_DNA"/>
</dbReference>
<name>A0A812YLL2_SYMPI</name>
<proteinExistence type="predicted"/>
<keyword evidence="2" id="KW-1133">Transmembrane helix</keyword>
<feature type="region of interest" description="Disordered" evidence="1">
    <location>
        <begin position="296"/>
        <end position="317"/>
    </location>
</feature>
<protein>
    <submittedName>
        <fullName evidence="3">Uncharacterized protein</fullName>
    </submittedName>
</protein>